<organism evidence="2 3">
    <name type="scientific">Pseudocercospora eumusae</name>
    <dbReference type="NCBI Taxonomy" id="321146"/>
    <lineage>
        <taxon>Eukaryota</taxon>
        <taxon>Fungi</taxon>
        <taxon>Dikarya</taxon>
        <taxon>Ascomycota</taxon>
        <taxon>Pezizomycotina</taxon>
        <taxon>Dothideomycetes</taxon>
        <taxon>Dothideomycetidae</taxon>
        <taxon>Mycosphaerellales</taxon>
        <taxon>Mycosphaerellaceae</taxon>
        <taxon>Pseudocercospora</taxon>
    </lineage>
</organism>
<dbReference type="EMBL" id="LFZN01000170">
    <property type="protein sequence ID" value="KXS96587.1"/>
    <property type="molecule type" value="Genomic_DNA"/>
</dbReference>
<gene>
    <name evidence="2" type="ORF">AC578_11140</name>
</gene>
<evidence type="ECO:0000256" key="1">
    <source>
        <dbReference type="SAM" id="Coils"/>
    </source>
</evidence>
<proteinExistence type="predicted"/>
<dbReference type="Proteomes" id="UP000070133">
    <property type="component" value="Unassembled WGS sequence"/>
</dbReference>
<name>A0A139H299_9PEZI</name>
<evidence type="ECO:0000313" key="2">
    <source>
        <dbReference type="EMBL" id="KXS96587.1"/>
    </source>
</evidence>
<reference evidence="2 3" key="1">
    <citation type="submission" date="2015-07" db="EMBL/GenBank/DDBJ databases">
        <title>Comparative genomics of the Sigatoka disease complex on banana suggests a link between parallel evolutionary changes in Pseudocercospora fijiensis and Pseudocercospora eumusae and increased virulence on the banana host.</title>
        <authorList>
            <person name="Chang T.-C."/>
            <person name="Salvucci A."/>
            <person name="Crous P.W."/>
            <person name="Stergiopoulos I."/>
        </authorList>
    </citation>
    <scope>NUCLEOTIDE SEQUENCE [LARGE SCALE GENOMIC DNA]</scope>
    <source>
        <strain evidence="2 3">CBS 114824</strain>
    </source>
</reference>
<evidence type="ECO:0000313" key="3">
    <source>
        <dbReference type="Proteomes" id="UP000070133"/>
    </source>
</evidence>
<sequence length="128" mass="14661">MELSHAEKIKEIETRLRKAKLEKLKLEQQVSALQSLSADMEDFEIEPPPTQEDDAVNASLIEQLARAHYLLQKALLAEEDSRRHLEKSDMAQIAAFLENLFIELDEDVHTEILERSSELVAEDYGLES</sequence>
<keyword evidence="1" id="KW-0175">Coiled coil</keyword>
<protein>
    <submittedName>
        <fullName evidence="2">Uncharacterized protein</fullName>
    </submittedName>
</protein>
<feature type="coiled-coil region" evidence="1">
    <location>
        <begin position="9"/>
        <end position="46"/>
    </location>
</feature>
<comment type="caution">
    <text evidence="2">The sequence shown here is derived from an EMBL/GenBank/DDBJ whole genome shotgun (WGS) entry which is preliminary data.</text>
</comment>
<keyword evidence="3" id="KW-1185">Reference proteome</keyword>
<dbReference type="AlphaFoldDB" id="A0A139H299"/>
<accession>A0A139H299</accession>